<reference evidence="1 2" key="1">
    <citation type="submission" date="2015-08" db="EMBL/GenBank/DDBJ databases">
        <title>The genome of the Asian arowana (Scleropages formosus).</title>
        <authorList>
            <person name="Tan M.H."/>
            <person name="Gan H.M."/>
            <person name="Croft L.J."/>
            <person name="Austin C.M."/>
        </authorList>
    </citation>
    <scope>NUCLEOTIDE SEQUENCE [LARGE SCALE GENOMIC DNA]</scope>
    <source>
        <strain evidence="1">Aro1</strain>
    </source>
</reference>
<evidence type="ECO:0000313" key="2">
    <source>
        <dbReference type="Proteomes" id="UP000034805"/>
    </source>
</evidence>
<comment type="caution">
    <text evidence="1">The sequence shown here is derived from an EMBL/GenBank/DDBJ whole genome shotgun (WGS) entry which is preliminary data.</text>
</comment>
<dbReference type="Proteomes" id="UP000034805">
    <property type="component" value="Unassembled WGS sequence"/>
</dbReference>
<gene>
    <name evidence="1" type="ORF">Z043_123699</name>
</gene>
<proteinExistence type="predicted"/>
<accession>A0A0P7TX15</accession>
<evidence type="ECO:0000313" key="1">
    <source>
        <dbReference type="EMBL" id="KPP58469.1"/>
    </source>
</evidence>
<dbReference type="AlphaFoldDB" id="A0A0P7TX15"/>
<sequence>MDLRVGQRLVRPGSDTAMLTPLPHPLLLSPFSPQPSVGVAIPCSDFPYEPAPRVLS</sequence>
<organism evidence="1 2">
    <name type="scientific">Scleropages formosus</name>
    <name type="common">Asian bonytongue</name>
    <name type="synonym">Osteoglossum formosum</name>
    <dbReference type="NCBI Taxonomy" id="113540"/>
    <lineage>
        <taxon>Eukaryota</taxon>
        <taxon>Metazoa</taxon>
        <taxon>Chordata</taxon>
        <taxon>Craniata</taxon>
        <taxon>Vertebrata</taxon>
        <taxon>Euteleostomi</taxon>
        <taxon>Actinopterygii</taxon>
        <taxon>Neopterygii</taxon>
        <taxon>Teleostei</taxon>
        <taxon>Osteoglossocephala</taxon>
        <taxon>Osteoglossomorpha</taxon>
        <taxon>Osteoglossiformes</taxon>
        <taxon>Osteoglossidae</taxon>
        <taxon>Scleropages</taxon>
    </lineage>
</organism>
<protein>
    <submittedName>
        <fullName evidence="1">Uncharacterized protein</fullName>
    </submittedName>
</protein>
<name>A0A0P7TX15_SCLFO</name>
<dbReference type="EMBL" id="JARO02013892">
    <property type="protein sequence ID" value="KPP58469.1"/>
    <property type="molecule type" value="Genomic_DNA"/>
</dbReference>